<evidence type="ECO:0000313" key="3">
    <source>
        <dbReference type="Proteomes" id="UP000095042"/>
    </source>
</evidence>
<dbReference type="AlphaFoldDB" id="A0A1E3W8C6"/>
<evidence type="ECO:0000256" key="1">
    <source>
        <dbReference type="SAM" id="MobiDB-lite"/>
    </source>
</evidence>
<name>A0A1E3W8C6_9HYPH</name>
<sequence length="81" mass="8807">MTVSRSTSAYSWKIMPMRRRARRKPARPSRVISVSLSCTWPLVGSTSRLMQRMSVDLPAPDGPISPTTCPAGTSNETPSSA</sequence>
<protein>
    <submittedName>
        <fullName evidence="2">Uncharacterized protein</fullName>
    </submittedName>
</protein>
<feature type="compositionally biased region" description="Polar residues" evidence="1">
    <location>
        <begin position="65"/>
        <end position="81"/>
    </location>
</feature>
<feature type="region of interest" description="Disordered" evidence="1">
    <location>
        <begin position="55"/>
        <end position="81"/>
    </location>
</feature>
<comment type="caution">
    <text evidence="2">The sequence shown here is derived from an EMBL/GenBank/DDBJ whole genome shotgun (WGS) entry which is preliminary data.</text>
</comment>
<keyword evidence="3" id="KW-1185">Reference proteome</keyword>
<reference evidence="2 3" key="1">
    <citation type="journal article" date="2016" name="Environ. Microbiol.">
        <title>New Methyloceanibacter diversity from North Sea sediments includes methanotroph containing solely the soluble methane monooxygenase.</title>
        <authorList>
            <person name="Vekeman B."/>
            <person name="Kerckhof F.M."/>
            <person name="Cremers G."/>
            <person name="de Vos P."/>
            <person name="Vandamme P."/>
            <person name="Boon N."/>
            <person name="Op den Camp H.J."/>
            <person name="Heylen K."/>
        </authorList>
    </citation>
    <scope>NUCLEOTIDE SEQUENCE [LARGE SCALE GENOMIC DNA]</scope>
    <source>
        <strain evidence="2 3">R-67177</strain>
    </source>
</reference>
<gene>
    <name evidence="2" type="ORF">AUC71_02745</name>
</gene>
<accession>A0A1E3W8C6</accession>
<proteinExistence type="predicted"/>
<dbReference type="EMBL" id="LPWD01000421">
    <property type="protein sequence ID" value="ODS02031.1"/>
    <property type="molecule type" value="Genomic_DNA"/>
</dbReference>
<organism evidence="2 3">
    <name type="scientific">Methyloceanibacter marginalis</name>
    <dbReference type="NCBI Taxonomy" id="1774971"/>
    <lineage>
        <taxon>Bacteria</taxon>
        <taxon>Pseudomonadati</taxon>
        <taxon>Pseudomonadota</taxon>
        <taxon>Alphaproteobacteria</taxon>
        <taxon>Hyphomicrobiales</taxon>
        <taxon>Hyphomicrobiaceae</taxon>
        <taxon>Methyloceanibacter</taxon>
    </lineage>
</organism>
<evidence type="ECO:0000313" key="2">
    <source>
        <dbReference type="EMBL" id="ODS02031.1"/>
    </source>
</evidence>
<dbReference type="Proteomes" id="UP000095042">
    <property type="component" value="Unassembled WGS sequence"/>
</dbReference>